<feature type="region of interest" description="Disordered" evidence="1">
    <location>
        <begin position="70"/>
        <end position="90"/>
    </location>
</feature>
<gene>
    <name evidence="2" type="ORF">QJS10_CPB11g01097</name>
</gene>
<protein>
    <submittedName>
        <fullName evidence="2">Uncharacterized protein</fullName>
    </submittedName>
</protein>
<evidence type="ECO:0000313" key="2">
    <source>
        <dbReference type="EMBL" id="KAK1303714.1"/>
    </source>
</evidence>
<dbReference type="AlphaFoldDB" id="A0AAV9DSC2"/>
<feature type="compositionally biased region" description="Pro residues" evidence="1">
    <location>
        <begin position="81"/>
        <end position="90"/>
    </location>
</feature>
<accession>A0AAV9DSC2</accession>
<reference evidence="2" key="1">
    <citation type="journal article" date="2023" name="Nat. Commun.">
        <title>Diploid and tetraploid genomes of Acorus and the evolution of monocots.</title>
        <authorList>
            <person name="Ma L."/>
            <person name="Liu K.W."/>
            <person name="Li Z."/>
            <person name="Hsiao Y.Y."/>
            <person name="Qi Y."/>
            <person name="Fu T."/>
            <person name="Tang G.D."/>
            <person name="Zhang D."/>
            <person name="Sun W.H."/>
            <person name="Liu D.K."/>
            <person name="Li Y."/>
            <person name="Chen G.Z."/>
            <person name="Liu X.D."/>
            <person name="Liao X.Y."/>
            <person name="Jiang Y.T."/>
            <person name="Yu X."/>
            <person name="Hao Y."/>
            <person name="Huang J."/>
            <person name="Zhao X.W."/>
            <person name="Ke S."/>
            <person name="Chen Y.Y."/>
            <person name="Wu W.L."/>
            <person name="Hsu J.L."/>
            <person name="Lin Y.F."/>
            <person name="Huang M.D."/>
            <person name="Li C.Y."/>
            <person name="Huang L."/>
            <person name="Wang Z.W."/>
            <person name="Zhao X."/>
            <person name="Zhong W.Y."/>
            <person name="Peng D.H."/>
            <person name="Ahmad S."/>
            <person name="Lan S."/>
            <person name="Zhang J.S."/>
            <person name="Tsai W.C."/>
            <person name="Van de Peer Y."/>
            <person name="Liu Z.J."/>
        </authorList>
    </citation>
    <scope>NUCLEOTIDE SEQUENCE</scope>
    <source>
        <strain evidence="2">CP</strain>
    </source>
</reference>
<dbReference type="EMBL" id="JAUJYO010000011">
    <property type="protein sequence ID" value="KAK1303714.1"/>
    <property type="molecule type" value="Genomic_DNA"/>
</dbReference>
<evidence type="ECO:0000313" key="3">
    <source>
        <dbReference type="Proteomes" id="UP001180020"/>
    </source>
</evidence>
<keyword evidence="3" id="KW-1185">Reference proteome</keyword>
<organism evidence="2 3">
    <name type="scientific">Acorus calamus</name>
    <name type="common">Sweet flag</name>
    <dbReference type="NCBI Taxonomy" id="4465"/>
    <lineage>
        <taxon>Eukaryota</taxon>
        <taxon>Viridiplantae</taxon>
        <taxon>Streptophyta</taxon>
        <taxon>Embryophyta</taxon>
        <taxon>Tracheophyta</taxon>
        <taxon>Spermatophyta</taxon>
        <taxon>Magnoliopsida</taxon>
        <taxon>Liliopsida</taxon>
        <taxon>Acoraceae</taxon>
        <taxon>Acorus</taxon>
    </lineage>
</organism>
<comment type="caution">
    <text evidence="2">The sequence shown here is derived from an EMBL/GenBank/DDBJ whole genome shotgun (WGS) entry which is preliminary data.</text>
</comment>
<reference evidence="2" key="2">
    <citation type="submission" date="2023-06" db="EMBL/GenBank/DDBJ databases">
        <authorList>
            <person name="Ma L."/>
            <person name="Liu K.-W."/>
            <person name="Li Z."/>
            <person name="Hsiao Y.-Y."/>
            <person name="Qi Y."/>
            <person name="Fu T."/>
            <person name="Tang G."/>
            <person name="Zhang D."/>
            <person name="Sun W.-H."/>
            <person name="Liu D.-K."/>
            <person name="Li Y."/>
            <person name="Chen G.-Z."/>
            <person name="Liu X.-D."/>
            <person name="Liao X.-Y."/>
            <person name="Jiang Y.-T."/>
            <person name="Yu X."/>
            <person name="Hao Y."/>
            <person name="Huang J."/>
            <person name="Zhao X.-W."/>
            <person name="Ke S."/>
            <person name="Chen Y.-Y."/>
            <person name="Wu W.-L."/>
            <person name="Hsu J.-L."/>
            <person name="Lin Y.-F."/>
            <person name="Huang M.-D."/>
            <person name="Li C.-Y."/>
            <person name="Huang L."/>
            <person name="Wang Z.-W."/>
            <person name="Zhao X."/>
            <person name="Zhong W.-Y."/>
            <person name="Peng D.-H."/>
            <person name="Ahmad S."/>
            <person name="Lan S."/>
            <person name="Zhang J.-S."/>
            <person name="Tsai W.-C."/>
            <person name="Van De Peer Y."/>
            <person name="Liu Z.-J."/>
        </authorList>
    </citation>
    <scope>NUCLEOTIDE SEQUENCE</scope>
    <source>
        <strain evidence="2">CP</strain>
        <tissue evidence="2">Leaves</tissue>
    </source>
</reference>
<dbReference type="Proteomes" id="UP001180020">
    <property type="component" value="Unassembled WGS sequence"/>
</dbReference>
<name>A0AAV9DSC2_ACOCL</name>
<evidence type="ECO:0000256" key="1">
    <source>
        <dbReference type="SAM" id="MobiDB-lite"/>
    </source>
</evidence>
<proteinExistence type="predicted"/>
<sequence>MKLLPTQRYLLKIQQIPHPNQASSRVPPAGHIGVRIRRALTIAQTLRLARRHVRALYQSKPIRQFHPLRSKKPVPRIATQTPPPRAPPGPVPCIPRCPVLRLEPTEALTYRHRTAAIADPVRPAPVVNIARLARPRPYHSPILQCLQPNHHLD</sequence>